<sequence>MGKSNGCLNSFAITTSRGAASKKRIPVAKTGGIECRAISIANQVVPQIRHTDKNSSIVKDLEFMAATIDWVNMILVFITRLMCHILEAYL</sequence>
<dbReference type="Proteomes" id="UP000321922">
    <property type="component" value="Unassembled WGS sequence"/>
</dbReference>
<evidence type="ECO:0000313" key="2">
    <source>
        <dbReference type="Proteomes" id="UP000321922"/>
    </source>
</evidence>
<comment type="caution">
    <text evidence="1">The sequence shown here is derived from an EMBL/GenBank/DDBJ whole genome shotgun (WGS) entry which is preliminary data.</text>
</comment>
<keyword evidence="2" id="KW-1185">Reference proteome</keyword>
<dbReference type="AlphaFoldDB" id="A0A511QCY4"/>
<accession>A0A511QCY4</accession>
<dbReference type="EMBL" id="BJXJ01000010">
    <property type="protein sequence ID" value="GEM75160.1"/>
    <property type="molecule type" value="Genomic_DNA"/>
</dbReference>
<evidence type="ECO:0000313" key="1">
    <source>
        <dbReference type="EMBL" id="GEM75160.1"/>
    </source>
</evidence>
<organism evidence="1 2">
    <name type="scientific">Vibrio sagamiensis NBRC 104589</name>
    <dbReference type="NCBI Taxonomy" id="1219064"/>
    <lineage>
        <taxon>Bacteria</taxon>
        <taxon>Pseudomonadati</taxon>
        <taxon>Pseudomonadota</taxon>
        <taxon>Gammaproteobacteria</taxon>
        <taxon>Vibrionales</taxon>
        <taxon>Vibrionaceae</taxon>
        <taxon>Vibrio</taxon>
    </lineage>
</organism>
<gene>
    <name evidence="1" type="ORF">VSA01S_12720</name>
</gene>
<name>A0A511QCY4_9VIBR</name>
<proteinExistence type="predicted"/>
<protein>
    <submittedName>
        <fullName evidence="1">Uncharacterized protein</fullName>
    </submittedName>
</protein>
<reference evidence="1 2" key="1">
    <citation type="submission" date="2019-07" db="EMBL/GenBank/DDBJ databases">
        <title>Whole genome shotgun sequence of Vibrio sagamiensis NBRC 104589.</title>
        <authorList>
            <person name="Hosoyama A."/>
            <person name="Uohara A."/>
            <person name="Ohji S."/>
            <person name="Ichikawa N."/>
        </authorList>
    </citation>
    <scope>NUCLEOTIDE SEQUENCE [LARGE SCALE GENOMIC DNA]</scope>
    <source>
        <strain evidence="1 2">NBRC 104589</strain>
    </source>
</reference>